<feature type="domain" description="FAD-binding PCMH-type" evidence="6">
    <location>
        <begin position="74"/>
        <end position="264"/>
    </location>
</feature>
<dbReference type="Gene3D" id="3.30.465.10">
    <property type="match status" value="1"/>
</dbReference>
<dbReference type="PANTHER" id="PTHR42973">
    <property type="entry name" value="BINDING OXIDOREDUCTASE, PUTATIVE (AFU_ORTHOLOGUE AFUA_1G17690)-RELATED"/>
    <property type="match status" value="1"/>
</dbReference>
<evidence type="ECO:0000256" key="4">
    <source>
        <dbReference type="ARBA" id="ARBA00023002"/>
    </source>
</evidence>
<gene>
    <name evidence="8" type="primary">LOC101853541</name>
</gene>
<keyword evidence="7" id="KW-1185">Reference proteome</keyword>
<evidence type="ECO:0000259" key="6">
    <source>
        <dbReference type="PROSITE" id="PS51387"/>
    </source>
</evidence>
<reference evidence="8" key="1">
    <citation type="submission" date="2025-08" db="UniProtKB">
        <authorList>
            <consortium name="RefSeq"/>
        </authorList>
    </citation>
    <scope>IDENTIFICATION</scope>
</reference>
<dbReference type="InterPro" id="IPR036318">
    <property type="entry name" value="FAD-bd_PCMH-like_sf"/>
</dbReference>
<sequence length="587" mass="64749">MRCLLATLVAVVLLAAVSGHVRQEKIPPNRCLPGQGCFPSRAHLAEFAATLTGALYQPSDNGYSGLVRNLNNRMIRHPALIVEAGDVGDVQRAMKFARKYQLQVTSSTTNDDFTGRSTYDGSLQINLSRLTQVSTLQTSSRSEFGEVKAQAGAIWEDVYEAARVLARDVVAPNALKSAVGNTVGDGGVGPLVRIYGLVADNLLEAQVVTADGSLVTVSEYSVVQDFGDGLVRKTFDRAFLAAIAGGGVGPWGVVTSYTFKMHQAPVSIVRARFTYKLWEAGSFVGQEVLQAVVGAVPILPEKWGGYVYLSGVTSQALPDTKGELIVDLFYYDTWRADSDYDFINNIININAPDSLTSSSVTNQSSILDFERSQPRLTSEVRYYGFNSLLQPSDPPAEDEADRLTEALLFTLNNPTIESTYYCSLQVMGGAASVAPGNYSHSLVNPHLRSAYASLTCDLLFPGRGLEDAFYVSHVMDFRQLLAPFSGGKDHYWAEEDVPDWKQQFHGDTYGELIQIKLKYDVDNYLWCHNCVGSDFRLDCRYNDAHKGLMLSGYVTANRYASTRRRDREDSEHRARLPYINQMSMNRS</sequence>
<feature type="signal peptide" evidence="5">
    <location>
        <begin position="1"/>
        <end position="19"/>
    </location>
</feature>
<dbReference type="InterPro" id="IPR016169">
    <property type="entry name" value="FAD-bd_PCMH_sub2"/>
</dbReference>
<dbReference type="Gene3D" id="3.30.43.10">
    <property type="entry name" value="Uridine Diphospho-n-acetylenolpyruvylglucosamine Reductase, domain 2"/>
    <property type="match status" value="1"/>
</dbReference>
<proteinExistence type="inferred from homology"/>
<dbReference type="PROSITE" id="PS51387">
    <property type="entry name" value="FAD_PCMH"/>
    <property type="match status" value="1"/>
</dbReference>
<evidence type="ECO:0000313" key="8">
    <source>
        <dbReference type="RefSeq" id="XP_012936271.1"/>
    </source>
</evidence>
<dbReference type="SUPFAM" id="SSF56176">
    <property type="entry name" value="FAD-binding/transporter-associated domain-like"/>
    <property type="match status" value="1"/>
</dbReference>
<dbReference type="PANTHER" id="PTHR42973:SF47">
    <property type="entry name" value="FAD-BINDING PCMH-TYPE DOMAIN-CONTAINING PROTEIN"/>
    <property type="match status" value="1"/>
</dbReference>
<comment type="similarity">
    <text evidence="1">Belongs to the oxygen-dependent FAD-linked oxidoreductase family.</text>
</comment>
<dbReference type="InterPro" id="IPR006094">
    <property type="entry name" value="Oxid_FAD_bind_N"/>
</dbReference>
<evidence type="ECO:0000313" key="7">
    <source>
        <dbReference type="Proteomes" id="UP000694888"/>
    </source>
</evidence>
<feature type="chain" id="PRO_5045664563" evidence="5">
    <location>
        <begin position="20"/>
        <end position="587"/>
    </location>
</feature>
<keyword evidence="5" id="KW-0732">Signal</keyword>
<keyword evidence="3" id="KW-0274">FAD</keyword>
<evidence type="ECO:0000256" key="1">
    <source>
        <dbReference type="ARBA" id="ARBA00005466"/>
    </source>
</evidence>
<keyword evidence="2" id="KW-0285">Flavoprotein</keyword>
<evidence type="ECO:0000256" key="5">
    <source>
        <dbReference type="SAM" id="SignalP"/>
    </source>
</evidence>
<dbReference type="Proteomes" id="UP000694888">
    <property type="component" value="Unplaced"/>
</dbReference>
<dbReference type="Gene3D" id="3.40.462.20">
    <property type="match status" value="1"/>
</dbReference>
<dbReference type="RefSeq" id="XP_012936271.1">
    <property type="nucleotide sequence ID" value="XM_013080817.2"/>
</dbReference>
<dbReference type="InterPro" id="IPR016167">
    <property type="entry name" value="FAD-bd_PCMH_sub1"/>
</dbReference>
<dbReference type="InterPro" id="IPR016166">
    <property type="entry name" value="FAD-bd_PCMH"/>
</dbReference>
<dbReference type="InterPro" id="IPR050416">
    <property type="entry name" value="FAD-linked_Oxidoreductase"/>
</dbReference>
<dbReference type="GeneID" id="101853541"/>
<evidence type="ECO:0000256" key="2">
    <source>
        <dbReference type="ARBA" id="ARBA00022630"/>
    </source>
</evidence>
<organism evidence="7 8">
    <name type="scientific">Aplysia californica</name>
    <name type="common">California sea hare</name>
    <dbReference type="NCBI Taxonomy" id="6500"/>
    <lineage>
        <taxon>Eukaryota</taxon>
        <taxon>Metazoa</taxon>
        <taxon>Spiralia</taxon>
        <taxon>Lophotrochozoa</taxon>
        <taxon>Mollusca</taxon>
        <taxon>Gastropoda</taxon>
        <taxon>Heterobranchia</taxon>
        <taxon>Euthyneura</taxon>
        <taxon>Tectipleura</taxon>
        <taxon>Aplysiida</taxon>
        <taxon>Aplysioidea</taxon>
        <taxon>Aplysiidae</taxon>
        <taxon>Aplysia</taxon>
    </lineage>
</organism>
<keyword evidence="4" id="KW-0560">Oxidoreductase</keyword>
<dbReference type="Pfam" id="PF01565">
    <property type="entry name" value="FAD_binding_4"/>
    <property type="match status" value="1"/>
</dbReference>
<name>A0ABM0ZX16_APLCA</name>
<protein>
    <submittedName>
        <fullName evidence="8">VAO-type flavoprotein oxidase VAO615</fullName>
    </submittedName>
</protein>
<evidence type="ECO:0000256" key="3">
    <source>
        <dbReference type="ARBA" id="ARBA00022827"/>
    </source>
</evidence>
<accession>A0ABM0ZX16</accession>